<dbReference type="Gene3D" id="1.10.10.60">
    <property type="entry name" value="Homeodomain-like"/>
    <property type="match status" value="2"/>
</dbReference>
<dbReference type="PANTHER" id="PTHR46796">
    <property type="entry name" value="HTH-TYPE TRANSCRIPTIONAL ACTIVATOR RHAS-RELATED"/>
    <property type="match status" value="1"/>
</dbReference>
<dbReference type="GO" id="GO:0003700">
    <property type="term" value="F:DNA-binding transcription factor activity"/>
    <property type="evidence" value="ECO:0007669"/>
    <property type="project" value="InterPro"/>
</dbReference>
<evidence type="ECO:0000256" key="3">
    <source>
        <dbReference type="ARBA" id="ARBA00023163"/>
    </source>
</evidence>
<gene>
    <name evidence="5" type="primary">rob_1</name>
    <name evidence="5" type="ORF">PPN31114_01403</name>
</gene>
<keyword evidence="3" id="KW-0804">Transcription</keyword>
<dbReference type="Pfam" id="PF12833">
    <property type="entry name" value="HTH_18"/>
    <property type="match status" value="1"/>
</dbReference>
<dbReference type="Gene3D" id="2.60.120.10">
    <property type="entry name" value="Jelly Rolls"/>
    <property type="match status" value="1"/>
</dbReference>
<dbReference type="InterPro" id="IPR050204">
    <property type="entry name" value="AraC_XylS_family_regulators"/>
</dbReference>
<keyword evidence="1" id="KW-0805">Transcription regulation</keyword>
<dbReference type="SMART" id="SM00342">
    <property type="entry name" value="HTH_ARAC"/>
    <property type="match status" value="1"/>
</dbReference>
<proteinExistence type="predicted"/>
<evidence type="ECO:0000256" key="1">
    <source>
        <dbReference type="ARBA" id="ARBA00023015"/>
    </source>
</evidence>
<evidence type="ECO:0000313" key="6">
    <source>
        <dbReference type="Proteomes" id="UP000366945"/>
    </source>
</evidence>
<keyword evidence="6" id="KW-1185">Reference proteome</keyword>
<evidence type="ECO:0000313" key="5">
    <source>
        <dbReference type="EMBL" id="VVD86035.1"/>
    </source>
</evidence>
<protein>
    <submittedName>
        <fullName evidence="5">Right origin-binding protein</fullName>
    </submittedName>
</protein>
<dbReference type="PROSITE" id="PS01124">
    <property type="entry name" value="HTH_ARAC_FAMILY_2"/>
    <property type="match status" value="1"/>
</dbReference>
<evidence type="ECO:0000259" key="4">
    <source>
        <dbReference type="PROSITE" id="PS01124"/>
    </source>
</evidence>
<accession>A0A5E4TDP8</accession>
<dbReference type="PANTHER" id="PTHR46796:SF10">
    <property type="entry name" value="TRANSCRIPTIONAL ACTIVATOR FEAR"/>
    <property type="match status" value="1"/>
</dbReference>
<organism evidence="5 6">
    <name type="scientific">Pandoraea pneumonica</name>
    <dbReference type="NCBI Taxonomy" id="2508299"/>
    <lineage>
        <taxon>Bacteria</taxon>
        <taxon>Pseudomonadati</taxon>
        <taxon>Pseudomonadota</taxon>
        <taxon>Betaproteobacteria</taxon>
        <taxon>Burkholderiales</taxon>
        <taxon>Burkholderiaceae</taxon>
        <taxon>Pandoraea</taxon>
    </lineage>
</organism>
<dbReference type="EMBL" id="CABPSK010000001">
    <property type="protein sequence ID" value="VVD86035.1"/>
    <property type="molecule type" value="Genomic_DNA"/>
</dbReference>
<dbReference type="Proteomes" id="UP000366945">
    <property type="component" value="Unassembled WGS sequence"/>
</dbReference>
<name>A0A5E4TDP8_9BURK</name>
<dbReference type="InterPro" id="IPR009057">
    <property type="entry name" value="Homeodomain-like_sf"/>
</dbReference>
<reference evidence="5 6" key="1">
    <citation type="submission" date="2019-08" db="EMBL/GenBank/DDBJ databases">
        <authorList>
            <person name="Peeters C."/>
        </authorList>
    </citation>
    <scope>NUCLEOTIDE SEQUENCE [LARGE SCALE GENOMIC DNA]</scope>
    <source>
        <strain evidence="5 6">LMG 31114</strain>
    </source>
</reference>
<evidence type="ECO:0000256" key="2">
    <source>
        <dbReference type="ARBA" id="ARBA00023125"/>
    </source>
</evidence>
<dbReference type="SUPFAM" id="SSF46689">
    <property type="entry name" value="Homeodomain-like"/>
    <property type="match status" value="2"/>
</dbReference>
<dbReference type="InterPro" id="IPR018062">
    <property type="entry name" value="HTH_AraC-typ_CS"/>
</dbReference>
<dbReference type="PROSITE" id="PS00041">
    <property type="entry name" value="HTH_ARAC_FAMILY_1"/>
    <property type="match status" value="1"/>
</dbReference>
<keyword evidence="2" id="KW-0238">DNA-binding</keyword>
<dbReference type="AlphaFoldDB" id="A0A5E4TDP8"/>
<dbReference type="InterPro" id="IPR011051">
    <property type="entry name" value="RmlC_Cupin_sf"/>
</dbReference>
<feature type="domain" description="HTH araC/xylS-type" evidence="4">
    <location>
        <begin position="169"/>
        <end position="267"/>
    </location>
</feature>
<dbReference type="OrthoDB" id="9809338at2"/>
<dbReference type="GO" id="GO:0043565">
    <property type="term" value="F:sequence-specific DNA binding"/>
    <property type="evidence" value="ECO:0007669"/>
    <property type="project" value="InterPro"/>
</dbReference>
<dbReference type="InterPro" id="IPR018060">
    <property type="entry name" value="HTH_AraC"/>
</dbReference>
<sequence>MLSARLMHSAILELREYHPTDSTHTHDFHQVVIGYSGRMAIALDGEQTHYGRVGERNGVVIPAGVRHDYRGDGPNCQVVLDVPVSLVATTRSERAFEYETFFALDAPMLALVGQVSAYVSAHAAHASSHHDHAPALSANDPGVREMLAALTAKLAPARPALRTLKLDLAAVDAQLHADLAAPLDTATLAREAGMSVRHFHDCFVAMTGETPHRHLMRLRLARAAALLSASDTPLAEIALDVGFNDQSALTHAFRQHYGQTPAAWRRERIG</sequence>
<dbReference type="InterPro" id="IPR014710">
    <property type="entry name" value="RmlC-like_jellyroll"/>
</dbReference>
<dbReference type="SUPFAM" id="SSF51182">
    <property type="entry name" value="RmlC-like cupins"/>
    <property type="match status" value="1"/>
</dbReference>